<sequence>MFYQFSEFSDQHKWVFLIGLSWFWALNTPPSTSAFRTSVRFVLVAILMFGLPFGIWRCDKKWKHLSRLARSIDPELTLTWSLIPENHDALFRAWCGRQPEILWLAGISAASMLLLHIRLFVKACVSEDICARRWFIASLPHSAFLSLCALVRPRLSGAWSRILTLTSLLFSHLLSLYIVWQWPQCLVAIDSALIRPPWLAAVVFCGVNYIVNPQSSQTAIPAAFMNAAGSWISAYHSHRWDIGNRKIEEEPDACLLCFLAAALMSSTAAVCTYFHSARIMERFLLELRERRSTHQD</sequence>
<keyword evidence="1" id="KW-0472">Membrane</keyword>
<dbReference type="AlphaFoldDB" id="A0A061R0K8"/>
<feature type="transmembrane region" description="Helical" evidence="1">
    <location>
        <begin position="12"/>
        <end position="27"/>
    </location>
</feature>
<reference evidence="2" key="1">
    <citation type="submission" date="2014-05" db="EMBL/GenBank/DDBJ databases">
        <title>The transcriptome of the halophilic microalga Tetraselmis sp. GSL018 isolated from the Great Salt Lake, Utah.</title>
        <authorList>
            <person name="Jinkerson R.E."/>
            <person name="D'Adamo S."/>
            <person name="Posewitz M.C."/>
        </authorList>
    </citation>
    <scope>NUCLEOTIDE SEQUENCE</scope>
    <source>
        <strain evidence="2">GSL018</strain>
    </source>
</reference>
<feature type="transmembrane region" description="Helical" evidence="1">
    <location>
        <begin position="162"/>
        <end position="180"/>
    </location>
</feature>
<evidence type="ECO:0000313" key="2">
    <source>
        <dbReference type="EMBL" id="JAC65513.1"/>
    </source>
</evidence>
<dbReference type="EMBL" id="GBEZ01021221">
    <property type="protein sequence ID" value="JAC65513.1"/>
    <property type="molecule type" value="Transcribed_RNA"/>
</dbReference>
<accession>A0A061R0K8</accession>
<proteinExistence type="predicted"/>
<gene>
    <name evidence="2" type="ORF">TSPGSL018_15883</name>
</gene>
<feature type="transmembrane region" description="Helical" evidence="1">
    <location>
        <begin position="39"/>
        <end position="58"/>
    </location>
</feature>
<keyword evidence="1" id="KW-1133">Transmembrane helix</keyword>
<feature type="transmembrane region" description="Helical" evidence="1">
    <location>
        <begin position="133"/>
        <end position="150"/>
    </location>
</feature>
<evidence type="ECO:0000256" key="1">
    <source>
        <dbReference type="SAM" id="Phobius"/>
    </source>
</evidence>
<organism evidence="2">
    <name type="scientific">Tetraselmis sp. GSL018</name>
    <dbReference type="NCBI Taxonomy" id="582737"/>
    <lineage>
        <taxon>Eukaryota</taxon>
        <taxon>Viridiplantae</taxon>
        <taxon>Chlorophyta</taxon>
        <taxon>core chlorophytes</taxon>
        <taxon>Chlorodendrophyceae</taxon>
        <taxon>Chlorodendrales</taxon>
        <taxon>Chlorodendraceae</taxon>
        <taxon>Tetraselmis</taxon>
    </lineage>
</organism>
<protein>
    <submittedName>
        <fullName evidence="2">Uncharacterized protein</fullName>
    </submittedName>
</protein>
<name>A0A061R0K8_9CHLO</name>
<feature type="transmembrane region" description="Helical" evidence="1">
    <location>
        <begin position="101"/>
        <end position="121"/>
    </location>
</feature>
<keyword evidence="1" id="KW-0812">Transmembrane</keyword>
<feature type="transmembrane region" description="Helical" evidence="1">
    <location>
        <begin position="253"/>
        <end position="275"/>
    </location>
</feature>